<dbReference type="EC" id="2.7.1.23" evidence="6"/>
<feature type="binding site" evidence="6">
    <location>
        <begin position="189"/>
        <end position="194"/>
    </location>
    <ligand>
        <name>NAD(+)</name>
        <dbReference type="ChEBI" id="CHEBI:57540"/>
    </ligand>
</feature>
<keyword evidence="6" id="KW-0547">Nucleotide-binding</keyword>
<dbReference type="GO" id="GO:0005524">
    <property type="term" value="F:ATP binding"/>
    <property type="evidence" value="ECO:0007669"/>
    <property type="project" value="UniProtKB-KW"/>
</dbReference>
<keyword evidence="6" id="KW-0963">Cytoplasm</keyword>
<dbReference type="Gene3D" id="3.40.50.10330">
    <property type="entry name" value="Probable inorganic polyphosphate/atp-NAD kinase, domain 1"/>
    <property type="match status" value="1"/>
</dbReference>
<comment type="caution">
    <text evidence="7">The sequence shown here is derived from an EMBL/GenBank/DDBJ whole genome shotgun (WGS) entry which is preliminary data.</text>
</comment>
<proteinExistence type="inferred from homology"/>
<dbReference type="GO" id="GO:0003951">
    <property type="term" value="F:NAD+ kinase activity"/>
    <property type="evidence" value="ECO:0007669"/>
    <property type="project" value="UniProtKB-UniRule"/>
</dbReference>
<dbReference type="SUPFAM" id="SSF111331">
    <property type="entry name" value="NAD kinase/diacylglycerol kinase-like"/>
    <property type="match status" value="1"/>
</dbReference>
<dbReference type="InterPro" id="IPR017438">
    <property type="entry name" value="ATP-NAD_kinase_N"/>
</dbReference>
<feature type="active site" description="Proton acceptor" evidence="6">
    <location>
        <position position="73"/>
    </location>
</feature>
<dbReference type="Proteomes" id="UP000004594">
    <property type="component" value="Unassembled WGS sequence"/>
</dbReference>
<reference evidence="7 8" key="1">
    <citation type="submission" date="2010-11" db="EMBL/GenBank/DDBJ databases">
        <authorList>
            <person name="Durkin A.S."/>
            <person name="Madupu R."/>
            <person name="Torralba M."/>
            <person name="Gillis M."/>
            <person name="Methe B."/>
            <person name="Sutton G."/>
            <person name="Nelson K.E."/>
        </authorList>
    </citation>
    <scope>NUCLEOTIDE SEQUENCE [LARGE SCALE GENOMIC DNA]</scope>
    <source>
        <strain evidence="7 8">UPII 345-E</strain>
    </source>
</reference>
<comment type="catalytic activity">
    <reaction evidence="5 6">
        <text>NAD(+) + ATP = ADP + NADP(+) + H(+)</text>
        <dbReference type="Rhea" id="RHEA:18629"/>
        <dbReference type="ChEBI" id="CHEBI:15378"/>
        <dbReference type="ChEBI" id="CHEBI:30616"/>
        <dbReference type="ChEBI" id="CHEBI:57540"/>
        <dbReference type="ChEBI" id="CHEBI:58349"/>
        <dbReference type="ChEBI" id="CHEBI:456216"/>
        <dbReference type="EC" id="2.7.1.23"/>
    </reaction>
</comment>
<keyword evidence="2 6" id="KW-0418">Kinase</keyword>
<keyword evidence="3 6" id="KW-0521">NADP</keyword>
<name>E4L8E1_9FIRM</name>
<evidence type="ECO:0000256" key="3">
    <source>
        <dbReference type="ARBA" id="ARBA00022857"/>
    </source>
</evidence>
<dbReference type="InterPro" id="IPR016064">
    <property type="entry name" value="NAD/diacylglycerol_kinase_sf"/>
</dbReference>
<dbReference type="RefSeq" id="WP_007554347.1">
    <property type="nucleotide sequence ID" value="NZ_AENT01000012.1"/>
</dbReference>
<dbReference type="GO" id="GO:0019674">
    <property type="term" value="P:NAD+ metabolic process"/>
    <property type="evidence" value="ECO:0007669"/>
    <property type="project" value="InterPro"/>
</dbReference>
<dbReference type="PANTHER" id="PTHR20275">
    <property type="entry name" value="NAD KINASE"/>
    <property type="match status" value="1"/>
</dbReference>
<comment type="function">
    <text evidence="6">Involved in the regulation of the intracellular balance of NAD and NADP, and is a key enzyme in the biosynthesis of NADP. Catalyzes specifically the phosphorylation on 2'-hydroxyl of the adenosine moiety of NAD to yield NADP.</text>
</comment>
<comment type="caution">
    <text evidence="6">Lacks conserved residue(s) required for the propagation of feature annotation.</text>
</comment>
<dbReference type="Gene3D" id="2.60.200.30">
    <property type="entry name" value="Probable inorganic polyphosphate/atp-NAD kinase, domain 2"/>
    <property type="match status" value="1"/>
</dbReference>
<evidence type="ECO:0000313" key="7">
    <source>
        <dbReference type="EMBL" id="EFR42941.1"/>
    </source>
</evidence>
<gene>
    <name evidence="6" type="primary">nadK</name>
    <name evidence="7" type="ORF">HMPREF9220_1124</name>
</gene>
<evidence type="ECO:0000256" key="1">
    <source>
        <dbReference type="ARBA" id="ARBA00022679"/>
    </source>
</evidence>
<evidence type="ECO:0000256" key="6">
    <source>
        <dbReference type="HAMAP-Rule" id="MF_00361"/>
    </source>
</evidence>
<accession>E4L8E1</accession>
<dbReference type="Pfam" id="PF20143">
    <property type="entry name" value="NAD_kinase_C"/>
    <property type="match status" value="1"/>
</dbReference>
<feature type="binding site" evidence="6">
    <location>
        <begin position="73"/>
        <end position="74"/>
    </location>
    <ligand>
        <name>NAD(+)</name>
        <dbReference type="ChEBI" id="CHEBI:57540"/>
    </ligand>
</feature>
<dbReference type="PANTHER" id="PTHR20275:SF0">
    <property type="entry name" value="NAD KINASE"/>
    <property type="match status" value="1"/>
</dbReference>
<evidence type="ECO:0000256" key="4">
    <source>
        <dbReference type="ARBA" id="ARBA00023027"/>
    </source>
</evidence>
<evidence type="ECO:0000256" key="5">
    <source>
        <dbReference type="ARBA" id="ARBA00047925"/>
    </source>
</evidence>
<organism evidence="7 8">
    <name type="scientific">Dialister micraerophilus UPII 345-E</name>
    <dbReference type="NCBI Taxonomy" id="910314"/>
    <lineage>
        <taxon>Bacteria</taxon>
        <taxon>Bacillati</taxon>
        <taxon>Bacillota</taxon>
        <taxon>Negativicutes</taxon>
        <taxon>Veillonellales</taxon>
        <taxon>Veillonellaceae</taxon>
        <taxon>Dialister</taxon>
    </lineage>
</organism>
<keyword evidence="6" id="KW-0067">ATP-binding</keyword>
<dbReference type="OrthoDB" id="9774737at2"/>
<comment type="cofactor">
    <cofactor evidence="6">
        <name>a divalent metal cation</name>
        <dbReference type="ChEBI" id="CHEBI:60240"/>
    </cofactor>
</comment>
<dbReference type="HAMAP" id="MF_00361">
    <property type="entry name" value="NAD_kinase"/>
    <property type="match status" value="1"/>
</dbReference>
<dbReference type="InterPro" id="IPR002504">
    <property type="entry name" value="NADK"/>
</dbReference>
<sequence length="286" mass="32552">MNVGIFPNMSKSNLYKFWNEFIEYLKLKNIQYYIPKSYFEEFKKNNIEIDENHFKSIEWIGKNSRYIFSIGGDGSFLNASKKMADYSVSIAGIHLGDLGFLNSIAVNDFKNRINQLIDGDYIEEKRAFLEAKIIYSNGNLKILHPALNDVVIGRGRIGTMVRMNLFVNQIFAKQYPADGMVFSTATGSTGYSLSCGGPILFPCSEQFLVVPVCAHISKKFPIVLNPDDIVTITIPERQKSIEVSIDGEMSESLSYGDRLEISIIKKNINFIRFKNQNFLEMLNEKL</sequence>
<dbReference type="GO" id="GO:0046872">
    <property type="term" value="F:metal ion binding"/>
    <property type="evidence" value="ECO:0007669"/>
    <property type="project" value="UniProtKB-UniRule"/>
</dbReference>
<feature type="binding site" evidence="6">
    <location>
        <position position="178"/>
    </location>
    <ligand>
        <name>NAD(+)</name>
        <dbReference type="ChEBI" id="CHEBI:57540"/>
    </ligand>
</feature>
<dbReference type="GO" id="GO:0006741">
    <property type="term" value="P:NADP+ biosynthetic process"/>
    <property type="evidence" value="ECO:0007669"/>
    <property type="project" value="UniProtKB-UniRule"/>
</dbReference>
<dbReference type="eggNOG" id="COG0061">
    <property type="taxonomic scope" value="Bacteria"/>
</dbReference>
<dbReference type="Pfam" id="PF01513">
    <property type="entry name" value="NAD_kinase"/>
    <property type="match status" value="1"/>
</dbReference>
<evidence type="ECO:0000313" key="8">
    <source>
        <dbReference type="Proteomes" id="UP000004594"/>
    </source>
</evidence>
<dbReference type="GO" id="GO:0051287">
    <property type="term" value="F:NAD binding"/>
    <property type="evidence" value="ECO:0007669"/>
    <property type="project" value="UniProtKB-ARBA"/>
</dbReference>
<keyword evidence="1 6" id="KW-0808">Transferase</keyword>
<comment type="subcellular location">
    <subcellularLocation>
        <location evidence="6">Cytoplasm</location>
    </subcellularLocation>
</comment>
<dbReference type="GO" id="GO:0005737">
    <property type="term" value="C:cytoplasm"/>
    <property type="evidence" value="ECO:0007669"/>
    <property type="project" value="UniProtKB-SubCell"/>
</dbReference>
<protein>
    <recommendedName>
        <fullName evidence="6">NAD kinase</fullName>
        <ecNumber evidence="6">2.7.1.23</ecNumber>
    </recommendedName>
    <alternativeName>
        <fullName evidence="6">ATP-dependent NAD kinase</fullName>
    </alternativeName>
</protein>
<comment type="similarity">
    <text evidence="6">Belongs to the NAD kinase family.</text>
</comment>
<evidence type="ECO:0000256" key="2">
    <source>
        <dbReference type="ARBA" id="ARBA00022777"/>
    </source>
</evidence>
<dbReference type="EMBL" id="AENT01000012">
    <property type="protein sequence ID" value="EFR42941.1"/>
    <property type="molecule type" value="Genomic_DNA"/>
</dbReference>
<dbReference type="InterPro" id="IPR017437">
    <property type="entry name" value="ATP-NAD_kinase_PpnK-typ_C"/>
</dbReference>
<dbReference type="AlphaFoldDB" id="E4L8E1"/>
<keyword evidence="4 6" id="KW-0520">NAD</keyword>
<feature type="binding site" evidence="6">
    <location>
        <begin position="148"/>
        <end position="149"/>
    </location>
    <ligand>
        <name>NAD(+)</name>
        <dbReference type="ChEBI" id="CHEBI:57540"/>
    </ligand>
</feature>